<accession>A0AAD4XWN7</accession>
<protein>
    <submittedName>
        <fullName evidence="2">Uncharacterized protein</fullName>
    </submittedName>
</protein>
<organism evidence="2 3">
    <name type="scientific">Papaver atlanticum</name>
    <dbReference type="NCBI Taxonomy" id="357466"/>
    <lineage>
        <taxon>Eukaryota</taxon>
        <taxon>Viridiplantae</taxon>
        <taxon>Streptophyta</taxon>
        <taxon>Embryophyta</taxon>
        <taxon>Tracheophyta</taxon>
        <taxon>Spermatophyta</taxon>
        <taxon>Magnoliopsida</taxon>
        <taxon>Ranunculales</taxon>
        <taxon>Papaveraceae</taxon>
        <taxon>Papaveroideae</taxon>
        <taxon>Papaver</taxon>
    </lineage>
</organism>
<evidence type="ECO:0000256" key="1">
    <source>
        <dbReference type="SAM" id="MobiDB-lite"/>
    </source>
</evidence>
<sequence length="69" mass="7035">MPRLPASSCSRSASTITASTTPRSSAANWSRSLLNSQGSPSTDGGHTAASPSEGSHRVSSSDDDHSPIH</sequence>
<dbReference type="Proteomes" id="UP001202328">
    <property type="component" value="Unassembled WGS sequence"/>
</dbReference>
<gene>
    <name evidence="2" type="ORF">MKW98_006049</name>
</gene>
<proteinExistence type="predicted"/>
<feature type="compositionally biased region" description="Polar residues" evidence="1">
    <location>
        <begin position="28"/>
        <end position="53"/>
    </location>
</feature>
<name>A0AAD4XWN7_9MAGN</name>
<dbReference type="EMBL" id="JAJJMB010001716">
    <property type="protein sequence ID" value="KAI3955689.1"/>
    <property type="molecule type" value="Genomic_DNA"/>
</dbReference>
<feature type="compositionally biased region" description="Low complexity" evidence="1">
    <location>
        <begin position="1"/>
        <end position="27"/>
    </location>
</feature>
<evidence type="ECO:0000313" key="2">
    <source>
        <dbReference type="EMBL" id="KAI3955689.1"/>
    </source>
</evidence>
<dbReference type="AlphaFoldDB" id="A0AAD4XWN7"/>
<comment type="caution">
    <text evidence="2">The sequence shown here is derived from an EMBL/GenBank/DDBJ whole genome shotgun (WGS) entry which is preliminary data.</text>
</comment>
<evidence type="ECO:0000313" key="3">
    <source>
        <dbReference type="Proteomes" id="UP001202328"/>
    </source>
</evidence>
<feature type="region of interest" description="Disordered" evidence="1">
    <location>
        <begin position="1"/>
        <end position="69"/>
    </location>
</feature>
<keyword evidence="3" id="KW-1185">Reference proteome</keyword>
<feature type="compositionally biased region" description="Basic and acidic residues" evidence="1">
    <location>
        <begin position="54"/>
        <end position="69"/>
    </location>
</feature>
<feature type="non-terminal residue" evidence="2">
    <location>
        <position position="69"/>
    </location>
</feature>
<reference evidence="2" key="1">
    <citation type="submission" date="2022-04" db="EMBL/GenBank/DDBJ databases">
        <title>A functionally conserved STORR gene fusion in Papaver species that diverged 16.8 million years ago.</title>
        <authorList>
            <person name="Catania T."/>
        </authorList>
    </citation>
    <scope>NUCLEOTIDE SEQUENCE</scope>
    <source>
        <strain evidence="2">S-188037</strain>
    </source>
</reference>